<comment type="caution">
    <text evidence="3">The sequence shown here is derived from an EMBL/GenBank/DDBJ whole genome shotgun (WGS) entry which is preliminary data.</text>
</comment>
<evidence type="ECO:0000313" key="3">
    <source>
        <dbReference type="EMBL" id="MDT6981967.1"/>
    </source>
</evidence>
<feature type="transmembrane region" description="Helical" evidence="1">
    <location>
        <begin position="213"/>
        <end position="233"/>
    </location>
</feature>
<feature type="transmembrane region" description="Helical" evidence="1">
    <location>
        <begin position="20"/>
        <end position="37"/>
    </location>
</feature>
<sequence length="244" mass="26758">MSARSLPREYRISQGRATGVVAAVAVASVLGMLPLWTAEDLSAPVKWSVTLPLFALFAWLVTASLRASTTADLKGIRVRGFTGTRRLAWEEIQDIRVEINPGAVAQQGPAQSDYVSYAYRADGRRVQLMYLDDATVDLEREIGVLRAAWEELRGEDWTSSPDITRRIERGEARRLAMMSGFAWSMLAFVPLVVLMLVPLFADVPGPLETVLSPLVVLGVGLPAVFVSAAVLSYRKRVRVLADGE</sequence>
<dbReference type="InterPro" id="IPR019692">
    <property type="entry name" value="CFP-6_PH"/>
</dbReference>
<protein>
    <submittedName>
        <fullName evidence="3">PH domain-containing protein</fullName>
    </submittedName>
</protein>
<dbReference type="Proteomes" id="UP001249760">
    <property type="component" value="Unassembled WGS sequence"/>
</dbReference>
<evidence type="ECO:0000259" key="2">
    <source>
        <dbReference type="Pfam" id="PF10756"/>
    </source>
</evidence>
<feature type="domain" description="Low molecular weight protein antigen 6 PH" evidence="2">
    <location>
        <begin position="66"/>
        <end position="97"/>
    </location>
</feature>
<dbReference type="Pfam" id="PF10756">
    <property type="entry name" value="bPH_6"/>
    <property type="match status" value="1"/>
</dbReference>
<evidence type="ECO:0000256" key="1">
    <source>
        <dbReference type="SAM" id="Phobius"/>
    </source>
</evidence>
<organism evidence="3 4">
    <name type="scientific">Streptomyces lusitanus</name>
    <dbReference type="NCBI Taxonomy" id="68232"/>
    <lineage>
        <taxon>Bacteria</taxon>
        <taxon>Bacillati</taxon>
        <taxon>Actinomycetota</taxon>
        <taxon>Actinomycetes</taxon>
        <taxon>Kitasatosporales</taxon>
        <taxon>Streptomycetaceae</taxon>
        <taxon>Streptomyces</taxon>
    </lineage>
</organism>
<keyword evidence="1" id="KW-1133">Transmembrane helix</keyword>
<reference evidence="3 4" key="1">
    <citation type="submission" date="2023-05" db="EMBL/GenBank/DDBJ databases">
        <title>Streptomyces fuscus sp. nov., a brown-black pigment producing actinomyces isolated from dry sand of Sea duck farm.</title>
        <authorList>
            <person name="Xie J."/>
            <person name="Shen N."/>
        </authorList>
    </citation>
    <scope>NUCLEOTIDE SEQUENCE [LARGE SCALE GENOMIC DNA]</scope>
    <source>
        <strain evidence="3 4">CGMCC 4.1745</strain>
    </source>
</reference>
<keyword evidence="1" id="KW-0472">Membrane</keyword>
<keyword evidence="4" id="KW-1185">Reference proteome</keyword>
<gene>
    <name evidence="3" type="ORF">QNO04_00750</name>
</gene>
<evidence type="ECO:0000313" key="4">
    <source>
        <dbReference type="Proteomes" id="UP001249760"/>
    </source>
</evidence>
<dbReference type="RefSeq" id="WP_394308242.1">
    <property type="nucleotide sequence ID" value="NZ_JASKMA010000001.1"/>
</dbReference>
<feature type="transmembrane region" description="Helical" evidence="1">
    <location>
        <begin position="175"/>
        <end position="201"/>
    </location>
</feature>
<feature type="transmembrane region" description="Helical" evidence="1">
    <location>
        <begin position="49"/>
        <end position="67"/>
    </location>
</feature>
<dbReference type="EMBL" id="JASKMA010000001">
    <property type="protein sequence ID" value="MDT6981967.1"/>
    <property type="molecule type" value="Genomic_DNA"/>
</dbReference>
<proteinExistence type="predicted"/>
<keyword evidence="1" id="KW-0812">Transmembrane</keyword>
<name>A0ABU3JIL6_9ACTN</name>
<accession>A0ABU3JIL6</accession>